<reference evidence="3" key="1">
    <citation type="journal article" date="2017" name="Genome Biol.">
        <title>Comparative genomics reveals high biological diversity and specific adaptations in the industrially and medically important fungal genus Aspergillus.</title>
        <authorList>
            <person name="de Vries R.P."/>
            <person name="Riley R."/>
            <person name="Wiebenga A."/>
            <person name="Aguilar-Osorio G."/>
            <person name="Amillis S."/>
            <person name="Uchima C.A."/>
            <person name="Anderluh G."/>
            <person name="Asadollahi M."/>
            <person name="Askin M."/>
            <person name="Barry K."/>
            <person name="Battaglia E."/>
            <person name="Bayram O."/>
            <person name="Benocci T."/>
            <person name="Braus-Stromeyer S.A."/>
            <person name="Caldana C."/>
            <person name="Canovas D."/>
            <person name="Cerqueira G.C."/>
            <person name="Chen F."/>
            <person name="Chen W."/>
            <person name="Choi C."/>
            <person name="Clum A."/>
            <person name="Dos Santos R.A."/>
            <person name="Damasio A.R."/>
            <person name="Diallinas G."/>
            <person name="Emri T."/>
            <person name="Fekete E."/>
            <person name="Flipphi M."/>
            <person name="Freyberg S."/>
            <person name="Gallo A."/>
            <person name="Gournas C."/>
            <person name="Habgood R."/>
            <person name="Hainaut M."/>
            <person name="Harispe M.L."/>
            <person name="Henrissat B."/>
            <person name="Hilden K.S."/>
            <person name="Hope R."/>
            <person name="Hossain A."/>
            <person name="Karabika E."/>
            <person name="Karaffa L."/>
            <person name="Karanyi Z."/>
            <person name="Krasevec N."/>
            <person name="Kuo A."/>
            <person name="Kusch H."/>
            <person name="LaButti K."/>
            <person name="Lagendijk E.L."/>
            <person name="Lapidus A."/>
            <person name="Levasseur A."/>
            <person name="Lindquist E."/>
            <person name="Lipzen A."/>
            <person name="Logrieco A.F."/>
            <person name="MacCabe A."/>
            <person name="Maekelae M.R."/>
            <person name="Malavazi I."/>
            <person name="Melin P."/>
            <person name="Meyer V."/>
            <person name="Mielnichuk N."/>
            <person name="Miskei M."/>
            <person name="Molnar A.P."/>
            <person name="Mule G."/>
            <person name="Ngan C.Y."/>
            <person name="Orejas M."/>
            <person name="Orosz E."/>
            <person name="Ouedraogo J.P."/>
            <person name="Overkamp K.M."/>
            <person name="Park H.-S."/>
            <person name="Perrone G."/>
            <person name="Piumi F."/>
            <person name="Punt P.J."/>
            <person name="Ram A.F."/>
            <person name="Ramon A."/>
            <person name="Rauscher S."/>
            <person name="Record E."/>
            <person name="Riano-Pachon D.M."/>
            <person name="Robert V."/>
            <person name="Roehrig J."/>
            <person name="Ruller R."/>
            <person name="Salamov A."/>
            <person name="Salih N.S."/>
            <person name="Samson R.A."/>
            <person name="Sandor E."/>
            <person name="Sanguinetti M."/>
            <person name="Schuetze T."/>
            <person name="Sepcic K."/>
            <person name="Shelest E."/>
            <person name="Sherlock G."/>
            <person name="Sophianopoulou V."/>
            <person name="Squina F.M."/>
            <person name="Sun H."/>
            <person name="Susca A."/>
            <person name="Todd R.B."/>
            <person name="Tsang A."/>
            <person name="Unkles S.E."/>
            <person name="van de Wiele N."/>
            <person name="van Rossen-Uffink D."/>
            <person name="Oliveira J.V."/>
            <person name="Vesth T.C."/>
            <person name="Visser J."/>
            <person name="Yu J.-H."/>
            <person name="Zhou M."/>
            <person name="Andersen M.R."/>
            <person name="Archer D.B."/>
            <person name="Baker S.E."/>
            <person name="Benoit I."/>
            <person name="Brakhage A.A."/>
            <person name="Braus G.H."/>
            <person name="Fischer R."/>
            <person name="Frisvad J.C."/>
            <person name="Goldman G.H."/>
            <person name="Houbraken J."/>
            <person name="Oakley B."/>
            <person name="Pocsi I."/>
            <person name="Scazzocchio C."/>
            <person name="Seiboth B."/>
            <person name="vanKuyk P.A."/>
            <person name="Wortman J."/>
            <person name="Dyer P.S."/>
            <person name="Grigoriev I.V."/>
        </authorList>
    </citation>
    <scope>NUCLEOTIDE SEQUENCE [LARGE SCALE GENOMIC DNA]</scope>
    <source>
        <strain evidence="3">ITEM 5010</strain>
    </source>
</reference>
<feature type="compositionally biased region" description="Polar residues" evidence="1">
    <location>
        <begin position="59"/>
        <end position="72"/>
    </location>
</feature>
<feature type="region of interest" description="Disordered" evidence="1">
    <location>
        <begin position="55"/>
        <end position="117"/>
    </location>
</feature>
<dbReference type="EMBL" id="KV907495">
    <property type="protein sequence ID" value="OOF98990.1"/>
    <property type="molecule type" value="Genomic_DNA"/>
</dbReference>
<protein>
    <submittedName>
        <fullName evidence="2">Uncharacterized protein</fullName>
    </submittedName>
</protein>
<evidence type="ECO:0000313" key="2">
    <source>
        <dbReference type="EMBL" id="OOF98990.1"/>
    </source>
</evidence>
<accession>A0A1R3RWY7</accession>
<organism evidence="2 3">
    <name type="scientific">Aspergillus carbonarius (strain ITEM 5010)</name>
    <dbReference type="NCBI Taxonomy" id="602072"/>
    <lineage>
        <taxon>Eukaryota</taxon>
        <taxon>Fungi</taxon>
        <taxon>Dikarya</taxon>
        <taxon>Ascomycota</taxon>
        <taxon>Pezizomycotina</taxon>
        <taxon>Eurotiomycetes</taxon>
        <taxon>Eurotiomycetidae</taxon>
        <taxon>Eurotiales</taxon>
        <taxon>Aspergillaceae</taxon>
        <taxon>Aspergillus</taxon>
        <taxon>Aspergillus subgen. Circumdati</taxon>
    </lineage>
</organism>
<keyword evidence="3" id="KW-1185">Reference proteome</keyword>
<proteinExistence type="predicted"/>
<name>A0A1R3RWY7_ASPC5</name>
<evidence type="ECO:0000256" key="1">
    <source>
        <dbReference type="SAM" id="MobiDB-lite"/>
    </source>
</evidence>
<dbReference type="VEuPathDB" id="FungiDB:ASPCADRAFT_403275"/>
<sequence length="375" mass="40457">MPQIVVEWVTTVTRPVTPQGRRIWEERHIRDFFPESDGFTVEIAHFTFFVLPDERPIQPNGTAGPSIGNQPPNDNPAPSDENPEPPSGISDRPDGTAGLYNGNTEPSNDNPQHPNAPVPTEYGFFAVDVINVTRNHSLAHFVLVAGDFHAHGTAENRILASWDRRAGQVVSYWGASVTTDTILFWSRWGAEGTRRRDAYDYMQNDDLLNTQFADIRRDFGLDTVARDIPRVEGNNTENERMQGHDRGGANGVHVQRRENRSIALGSADRPETADNGAGNIPLLLVIDPAETGDRLDRATGNGMGNGAVNAGDSATAPDTVLAESLAEALVETPAEEPAEALAETLATSLAIDNGTDPDTMDGTGNSTSNDTINGG</sequence>
<feature type="compositionally biased region" description="Polar residues" evidence="1">
    <location>
        <begin position="362"/>
        <end position="375"/>
    </location>
</feature>
<feature type="compositionally biased region" description="Basic and acidic residues" evidence="1">
    <location>
        <begin position="237"/>
        <end position="247"/>
    </location>
</feature>
<feature type="compositionally biased region" description="Polar residues" evidence="1">
    <location>
        <begin position="101"/>
        <end position="113"/>
    </location>
</feature>
<evidence type="ECO:0000313" key="3">
    <source>
        <dbReference type="Proteomes" id="UP000188318"/>
    </source>
</evidence>
<feature type="region of interest" description="Disordered" evidence="1">
    <location>
        <begin position="232"/>
        <end position="251"/>
    </location>
</feature>
<feature type="region of interest" description="Disordered" evidence="1">
    <location>
        <begin position="350"/>
        <end position="375"/>
    </location>
</feature>
<gene>
    <name evidence="2" type="ORF">ASPCADRAFT_403275</name>
</gene>
<dbReference type="AlphaFoldDB" id="A0A1R3RWY7"/>
<dbReference type="Proteomes" id="UP000188318">
    <property type="component" value="Unassembled WGS sequence"/>
</dbReference>